<evidence type="ECO:0000256" key="3">
    <source>
        <dbReference type="ARBA" id="ARBA00022989"/>
    </source>
</evidence>
<keyword evidence="4 6" id="KW-0472">Membrane</keyword>
<dbReference type="InterPro" id="IPR051694">
    <property type="entry name" value="Immunoregulatory_rcpt-like"/>
</dbReference>
<evidence type="ECO:0000256" key="6">
    <source>
        <dbReference type="SAM" id="Phobius"/>
    </source>
</evidence>
<feature type="compositionally biased region" description="Low complexity" evidence="5">
    <location>
        <begin position="161"/>
        <end position="191"/>
    </location>
</feature>
<evidence type="ECO:0000313" key="8">
    <source>
        <dbReference type="EMBL" id="KAK0388540.1"/>
    </source>
</evidence>
<keyword evidence="7" id="KW-0732">Signal</keyword>
<protein>
    <recommendedName>
        <fullName evidence="10">Mid2 domain-containing protein</fullName>
    </recommendedName>
</protein>
<organism evidence="8 9">
    <name type="scientific">Sarocladium strictum</name>
    <name type="common">Black bundle disease fungus</name>
    <name type="synonym">Acremonium strictum</name>
    <dbReference type="NCBI Taxonomy" id="5046"/>
    <lineage>
        <taxon>Eukaryota</taxon>
        <taxon>Fungi</taxon>
        <taxon>Dikarya</taxon>
        <taxon>Ascomycota</taxon>
        <taxon>Pezizomycotina</taxon>
        <taxon>Sordariomycetes</taxon>
        <taxon>Hypocreomycetidae</taxon>
        <taxon>Hypocreales</taxon>
        <taxon>Sarocladiaceae</taxon>
        <taxon>Sarocladium</taxon>
    </lineage>
</organism>
<evidence type="ECO:0008006" key="10">
    <source>
        <dbReference type="Google" id="ProtNLM"/>
    </source>
</evidence>
<evidence type="ECO:0000256" key="7">
    <source>
        <dbReference type="SAM" id="SignalP"/>
    </source>
</evidence>
<evidence type="ECO:0000313" key="9">
    <source>
        <dbReference type="Proteomes" id="UP001175261"/>
    </source>
</evidence>
<proteinExistence type="predicted"/>
<dbReference type="GO" id="GO:0016020">
    <property type="term" value="C:membrane"/>
    <property type="evidence" value="ECO:0007669"/>
    <property type="project" value="UniProtKB-SubCell"/>
</dbReference>
<sequence>MMPTSSRIVVASLALSGTAFAQCYYPNGKVAEPDFPCDVNAEVSVCCGGRGTQCMSNRLCQDPDGRVIRGSCTDKNWLSPECGLYCLGSPNGGTDLESCEYVTNRDVDYCCAHAPGASQCCESGNGRFKVLPENPQIWARWLDGAYDVVGTVIDIGDTSTVVSTSTSTSTSTTSSSSESESQSETQVTTTTAALPMNTSEGSVEHEEDGSETGLSTGAKAGIGVGAAIGAMLLIAVIWLGYKHHQHRKAQSAATPMDRGPAYGVHGYAQPPMHQEYYQQDGTLKTYYVPAQELPGHPEDHRRPELPS</sequence>
<comment type="subcellular location">
    <subcellularLocation>
        <location evidence="1">Membrane</location>
        <topology evidence="1">Single-pass membrane protein</topology>
    </subcellularLocation>
</comment>
<gene>
    <name evidence="8" type="ORF">NLU13_4783</name>
</gene>
<name>A0AA39GJJ4_SARSR</name>
<accession>A0AA39GJJ4</accession>
<evidence type="ECO:0000256" key="4">
    <source>
        <dbReference type="ARBA" id="ARBA00023136"/>
    </source>
</evidence>
<comment type="caution">
    <text evidence="8">The sequence shown here is derived from an EMBL/GenBank/DDBJ whole genome shotgun (WGS) entry which is preliminary data.</text>
</comment>
<feature type="chain" id="PRO_5041232228" description="Mid2 domain-containing protein" evidence="7">
    <location>
        <begin position="22"/>
        <end position="307"/>
    </location>
</feature>
<reference evidence="8" key="1">
    <citation type="submission" date="2022-10" db="EMBL/GenBank/DDBJ databases">
        <title>Determination and structural analysis of whole genome sequence of Sarocladium strictum F4-1.</title>
        <authorList>
            <person name="Hu L."/>
            <person name="Jiang Y."/>
        </authorList>
    </citation>
    <scope>NUCLEOTIDE SEQUENCE</scope>
    <source>
        <strain evidence="8">F4-1</strain>
    </source>
</reference>
<keyword evidence="2 6" id="KW-0812">Transmembrane</keyword>
<evidence type="ECO:0000256" key="2">
    <source>
        <dbReference type="ARBA" id="ARBA00022692"/>
    </source>
</evidence>
<evidence type="ECO:0000256" key="1">
    <source>
        <dbReference type="ARBA" id="ARBA00004167"/>
    </source>
</evidence>
<evidence type="ECO:0000256" key="5">
    <source>
        <dbReference type="SAM" id="MobiDB-lite"/>
    </source>
</evidence>
<keyword evidence="3 6" id="KW-1133">Transmembrane helix</keyword>
<dbReference type="PANTHER" id="PTHR15549:SF30">
    <property type="entry name" value="MID2 DOMAIN-CONTAINING PROTEIN"/>
    <property type="match status" value="1"/>
</dbReference>
<feature type="transmembrane region" description="Helical" evidence="6">
    <location>
        <begin position="220"/>
        <end position="241"/>
    </location>
</feature>
<feature type="region of interest" description="Disordered" evidence="5">
    <location>
        <begin position="161"/>
        <end position="215"/>
    </location>
</feature>
<dbReference type="Proteomes" id="UP001175261">
    <property type="component" value="Unassembled WGS sequence"/>
</dbReference>
<dbReference type="GO" id="GO:0071944">
    <property type="term" value="C:cell periphery"/>
    <property type="evidence" value="ECO:0007669"/>
    <property type="project" value="UniProtKB-ARBA"/>
</dbReference>
<dbReference type="EMBL" id="JAPDFR010000003">
    <property type="protein sequence ID" value="KAK0388540.1"/>
    <property type="molecule type" value="Genomic_DNA"/>
</dbReference>
<keyword evidence="9" id="KW-1185">Reference proteome</keyword>
<dbReference type="PANTHER" id="PTHR15549">
    <property type="entry name" value="PAIRED IMMUNOGLOBULIN-LIKE TYPE 2 RECEPTOR"/>
    <property type="match status" value="1"/>
</dbReference>
<dbReference type="AlphaFoldDB" id="A0AA39GJJ4"/>
<feature type="signal peptide" evidence="7">
    <location>
        <begin position="1"/>
        <end position="21"/>
    </location>
</feature>